<dbReference type="Gene3D" id="1.20.120.50">
    <property type="entry name" value="Hemerythrin-like"/>
    <property type="match status" value="1"/>
</dbReference>
<dbReference type="NCBIfam" id="TIGR02481">
    <property type="entry name" value="hemeryth_dom"/>
    <property type="match status" value="1"/>
</dbReference>
<evidence type="ECO:0000256" key="2">
    <source>
        <dbReference type="ARBA" id="ARBA00022448"/>
    </source>
</evidence>
<reference evidence="8" key="1">
    <citation type="submission" date="2009-08" db="EMBL/GenBank/DDBJ databases">
        <title>Complete sequence of chromosome of Methanocaldococcus fervens AG86.</title>
        <authorList>
            <consortium name="US DOE Joint Genome Institute"/>
            <person name="Lucas S."/>
            <person name="Copeland A."/>
            <person name="Lapidus A."/>
            <person name="Glavina del Rio T."/>
            <person name="Tice H."/>
            <person name="Bruce D."/>
            <person name="Goodwin L."/>
            <person name="Pitluck S."/>
            <person name="Chertkov O."/>
            <person name="Detter J.C."/>
            <person name="Han C."/>
            <person name="Tapia R."/>
            <person name="Larimer F."/>
            <person name="Land M."/>
            <person name="Hauser L."/>
            <person name="Kyrpides N."/>
            <person name="Ovchinnikova G."/>
            <person name="Lupa-Sieprawska M."/>
            <person name="Whitman W.B."/>
        </authorList>
    </citation>
    <scope>NUCLEOTIDE SEQUENCE [LARGE SCALE GENOMIC DNA]</scope>
    <source>
        <strain evidence="8">AG86</strain>
    </source>
</reference>
<evidence type="ECO:0000256" key="6">
    <source>
        <dbReference type="HAMAP-Rule" id="MF_00556"/>
    </source>
</evidence>
<dbReference type="PANTHER" id="PTHR37164">
    <property type="entry name" value="BACTERIOHEMERYTHRIN"/>
    <property type="match status" value="1"/>
</dbReference>
<feature type="binding site" evidence="6">
    <location>
        <position position="128"/>
    </location>
    <ligand>
        <name>Fe cation</name>
        <dbReference type="ChEBI" id="CHEBI:24875"/>
        <label>1</label>
    </ligand>
</feature>
<name>C7P8J6_METFA</name>
<dbReference type="HOGENOM" id="CLU_086902_3_1_2"/>
<dbReference type="Proteomes" id="UP000001495">
    <property type="component" value="Chromosome"/>
</dbReference>
<evidence type="ECO:0000313" key="9">
    <source>
        <dbReference type="Proteomes" id="UP000001495"/>
    </source>
</evidence>
<dbReference type="eggNOG" id="arCOG06577">
    <property type="taxonomic scope" value="Archaea"/>
</dbReference>
<keyword evidence="3 6" id="KW-0561">Oxygen transport</keyword>
<feature type="binding site" evidence="6">
    <location>
        <position position="82"/>
    </location>
    <ligand>
        <name>Fe cation</name>
        <dbReference type="ChEBI" id="CHEBI:24875"/>
        <label>2</label>
    </ligand>
</feature>
<dbReference type="InterPro" id="IPR016131">
    <property type="entry name" value="Haemerythrin_Fe_BS"/>
</dbReference>
<feature type="binding site" evidence="6">
    <location>
        <position position="26"/>
    </location>
    <ligand>
        <name>Fe cation</name>
        <dbReference type="ChEBI" id="CHEBI:24875"/>
        <label>1</label>
    </ligand>
</feature>
<accession>C7P8J6</accession>
<feature type="binding site" evidence="6">
    <location>
        <position position="67"/>
    </location>
    <ligand>
        <name>Fe cation</name>
        <dbReference type="ChEBI" id="CHEBI:24875"/>
        <label>1</label>
    </ligand>
</feature>
<dbReference type="HAMAP" id="MF_00556">
    <property type="entry name" value="Hemerythrin"/>
    <property type="match status" value="1"/>
</dbReference>
<dbReference type="InterPro" id="IPR012312">
    <property type="entry name" value="Hemerythrin-like"/>
</dbReference>
<proteinExistence type="inferred from homology"/>
<organism evidence="8 9">
    <name type="scientific">Methanocaldococcus fervens (strain DSM 4213 / JCM 15782 / AG86)</name>
    <name type="common">Methanococcus fervens</name>
    <dbReference type="NCBI Taxonomy" id="573064"/>
    <lineage>
        <taxon>Archaea</taxon>
        <taxon>Methanobacteriati</taxon>
        <taxon>Methanobacteriota</taxon>
        <taxon>Methanomada group</taxon>
        <taxon>Methanococci</taxon>
        <taxon>Methanococcales</taxon>
        <taxon>Methanocaldococcaceae</taxon>
        <taxon>Methanocaldococcus</taxon>
    </lineage>
</organism>
<dbReference type="InterPro" id="IPR012827">
    <property type="entry name" value="Hemerythrin_metal-bd"/>
</dbReference>
<gene>
    <name evidence="8" type="ordered locus">Mefer_1067</name>
</gene>
<sequence>MVKIMKEVIKWSKDLETGIRAFDEEHKFLVKTLNEIYNLLGEGKNEEAKDLLRKRVINYAAKHFKHEEEVMEKYGYPDLDRHRKTHEIFVKTVIEKLLPKIEEGSKNDFRSVLSFLVGWLTMHIAKPDNKYGKWFKERGIVIEDEPVNID</sequence>
<feature type="binding site" evidence="6">
    <location>
        <position position="86"/>
    </location>
    <ligand>
        <name>Fe cation</name>
        <dbReference type="ChEBI" id="CHEBI:24875"/>
        <label>2</label>
    </ligand>
</feature>
<dbReference type="SUPFAM" id="SSF47188">
    <property type="entry name" value="Hemerythrin-like"/>
    <property type="match status" value="1"/>
</dbReference>
<evidence type="ECO:0000256" key="3">
    <source>
        <dbReference type="ARBA" id="ARBA00022621"/>
    </source>
</evidence>
<dbReference type="EMBL" id="CP001696">
    <property type="protein sequence ID" value="ACV24878.1"/>
    <property type="molecule type" value="Genomic_DNA"/>
</dbReference>
<keyword evidence="9" id="KW-1185">Reference proteome</keyword>
<dbReference type="InterPro" id="IPR035938">
    <property type="entry name" value="Hemerythrin-like_sf"/>
</dbReference>
<keyword evidence="4 6" id="KW-0479">Metal-binding</keyword>
<protein>
    <recommendedName>
        <fullName evidence="6">Bacteriohemerythrin</fullName>
    </recommendedName>
</protein>
<feature type="binding site" evidence="6">
    <location>
        <position position="63"/>
    </location>
    <ligand>
        <name>Fe cation</name>
        <dbReference type="ChEBI" id="CHEBI:24875"/>
        <label>1</label>
    </ligand>
</feature>
<dbReference type="GO" id="GO:0005506">
    <property type="term" value="F:iron ion binding"/>
    <property type="evidence" value="ECO:0007669"/>
    <property type="project" value="UniProtKB-UniRule"/>
</dbReference>
<keyword evidence="2 6" id="KW-0813">Transport</keyword>
<keyword evidence="5 6" id="KW-0408">Iron</keyword>
<feature type="binding site" evidence="6">
    <location>
        <position position="67"/>
    </location>
    <ligand>
        <name>Fe cation</name>
        <dbReference type="ChEBI" id="CHEBI:24875"/>
        <label>2</label>
    </ligand>
</feature>
<dbReference type="KEGG" id="mfe:Mefer_1067"/>
<dbReference type="NCBIfam" id="NF033749">
    <property type="entry name" value="bact_hemeryth"/>
    <property type="match status" value="1"/>
</dbReference>
<dbReference type="InterPro" id="IPR023504">
    <property type="entry name" value="Bacteriohemerythrin-like"/>
</dbReference>
<dbReference type="STRING" id="573064.Mefer_1067"/>
<evidence type="ECO:0000256" key="1">
    <source>
        <dbReference type="ARBA" id="ARBA00010587"/>
    </source>
</evidence>
<dbReference type="Pfam" id="PF01814">
    <property type="entry name" value="Hemerythrin"/>
    <property type="match status" value="1"/>
</dbReference>
<dbReference type="InterPro" id="IPR050669">
    <property type="entry name" value="Hemerythrin"/>
</dbReference>
<comment type="function">
    <text evidence="6">Oxygen-binding protein. May be involved in a storage mechanism or for delivery to oxygen-requiring enzymes. The oxygen-binding site contains two iron atoms.</text>
</comment>
<evidence type="ECO:0000259" key="7">
    <source>
        <dbReference type="Pfam" id="PF01814"/>
    </source>
</evidence>
<feature type="domain" description="Hemerythrin-like" evidence="7">
    <location>
        <begin position="17"/>
        <end position="134"/>
    </location>
</feature>
<evidence type="ECO:0000313" key="8">
    <source>
        <dbReference type="EMBL" id="ACV24878.1"/>
    </source>
</evidence>
<evidence type="ECO:0000256" key="5">
    <source>
        <dbReference type="ARBA" id="ARBA00023004"/>
    </source>
</evidence>
<comment type="subunit">
    <text evidence="6">Monomer.</text>
</comment>
<dbReference type="PANTHER" id="PTHR37164:SF1">
    <property type="entry name" value="BACTERIOHEMERYTHRIN"/>
    <property type="match status" value="1"/>
</dbReference>
<dbReference type="CDD" id="cd12107">
    <property type="entry name" value="Hemerythrin"/>
    <property type="match status" value="1"/>
</dbReference>
<feature type="binding site" evidence="6">
    <location>
        <position position="123"/>
    </location>
    <ligand>
        <name>Fe cation</name>
        <dbReference type="ChEBI" id="CHEBI:24875"/>
        <label>2</label>
    </ligand>
</feature>
<evidence type="ECO:0000256" key="4">
    <source>
        <dbReference type="ARBA" id="ARBA00022723"/>
    </source>
</evidence>
<comment type="similarity">
    <text evidence="1 6">Belongs to the hemerythrin family.</text>
</comment>
<dbReference type="PROSITE" id="PS00550">
    <property type="entry name" value="HEMERYTHRINS"/>
    <property type="match status" value="1"/>
</dbReference>
<feature type="binding site" evidence="6">
    <location>
        <position position="128"/>
    </location>
    <ligand>
        <name>Fe cation</name>
        <dbReference type="ChEBI" id="CHEBI:24875"/>
        <label>2</label>
    </ligand>
</feature>
<dbReference type="AlphaFoldDB" id="C7P8J6"/>
<dbReference type="GO" id="GO:0005344">
    <property type="term" value="F:oxygen carrier activity"/>
    <property type="evidence" value="ECO:0007669"/>
    <property type="project" value="UniProtKB-UniRule"/>
</dbReference>